<accession>A0A1V2ZZE2</accession>
<feature type="signal peptide" evidence="1">
    <location>
        <begin position="1"/>
        <end position="17"/>
    </location>
</feature>
<name>A0A1V2ZZE2_9GAMM</name>
<comment type="caution">
    <text evidence="3">The sequence shown here is derived from an EMBL/GenBank/DDBJ whole genome shotgun (WGS) entry which is preliminary data.</text>
</comment>
<dbReference type="Proteomes" id="UP000189177">
    <property type="component" value="Unassembled WGS sequence"/>
</dbReference>
<organism evidence="3 4">
    <name type="scientific">Thioalkalivibrio halophilus</name>
    <dbReference type="NCBI Taxonomy" id="252474"/>
    <lineage>
        <taxon>Bacteria</taxon>
        <taxon>Pseudomonadati</taxon>
        <taxon>Pseudomonadota</taxon>
        <taxon>Gammaproteobacteria</taxon>
        <taxon>Chromatiales</taxon>
        <taxon>Ectothiorhodospiraceae</taxon>
        <taxon>Thioalkalivibrio</taxon>
    </lineage>
</organism>
<keyword evidence="4" id="KW-1185">Reference proteome</keyword>
<dbReference type="EMBL" id="MUZR01000016">
    <property type="protein sequence ID" value="OOC10472.1"/>
    <property type="molecule type" value="Genomic_DNA"/>
</dbReference>
<evidence type="ECO:0000313" key="4">
    <source>
        <dbReference type="Proteomes" id="UP000189177"/>
    </source>
</evidence>
<sequence length="157" mass="17094">MLFLVLAVAGAGSVALAFERGDPGDVAVRSAELREAPGHLTAIRGHLDYGTRVEVRDRREGFLRVRSEAGEEGWLHPSALSRDPVILTGDGDDVERDADRDEIALAGRGFNEEVEERYRSERGLSFAPVDRMEAGGADPEDLRAFLEQGELHLPGGE</sequence>
<keyword evidence="1" id="KW-0732">Signal</keyword>
<feature type="domain" description="SH3b" evidence="2">
    <location>
        <begin position="31"/>
        <end position="80"/>
    </location>
</feature>
<evidence type="ECO:0000313" key="3">
    <source>
        <dbReference type="EMBL" id="OOC10472.1"/>
    </source>
</evidence>
<feature type="chain" id="PRO_5012392220" description="SH3b domain-containing protein" evidence="1">
    <location>
        <begin position="18"/>
        <end position="157"/>
    </location>
</feature>
<dbReference type="Gene3D" id="2.30.30.40">
    <property type="entry name" value="SH3 Domains"/>
    <property type="match status" value="1"/>
</dbReference>
<dbReference type="STRING" id="252474.B1A74_05645"/>
<dbReference type="InterPro" id="IPR003646">
    <property type="entry name" value="SH3-like_bac-type"/>
</dbReference>
<dbReference type="OrthoDB" id="9790951at2"/>
<dbReference type="Pfam" id="PF08239">
    <property type="entry name" value="SH3_3"/>
    <property type="match status" value="1"/>
</dbReference>
<evidence type="ECO:0000256" key="1">
    <source>
        <dbReference type="SAM" id="SignalP"/>
    </source>
</evidence>
<reference evidence="3 4" key="1">
    <citation type="submission" date="2017-02" db="EMBL/GenBank/DDBJ databases">
        <title>Genomic diversity within the haloalkaliphilic genus Thioalkalivibrio.</title>
        <authorList>
            <person name="Ahn A.-C."/>
            <person name="Meier-Kolthoff J."/>
            <person name="Overmars L."/>
            <person name="Richter M."/>
            <person name="Woyke T."/>
            <person name="Sorokin D.Y."/>
            <person name="Muyzer G."/>
        </authorList>
    </citation>
    <scope>NUCLEOTIDE SEQUENCE [LARGE SCALE GENOMIC DNA]</scope>
    <source>
        <strain evidence="3 4">HL17</strain>
    </source>
</reference>
<proteinExistence type="predicted"/>
<dbReference type="AlphaFoldDB" id="A0A1V2ZZE2"/>
<evidence type="ECO:0000259" key="2">
    <source>
        <dbReference type="Pfam" id="PF08239"/>
    </source>
</evidence>
<protein>
    <recommendedName>
        <fullName evidence="2">SH3b domain-containing protein</fullName>
    </recommendedName>
</protein>
<gene>
    <name evidence="3" type="ORF">B1A74_05645</name>
</gene>